<protein>
    <submittedName>
        <fullName evidence="1">Uncharacterized protein</fullName>
    </submittedName>
</protein>
<organism evidence="1 2">
    <name type="scientific">Trichoderma arundinaceum</name>
    <dbReference type="NCBI Taxonomy" id="490622"/>
    <lineage>
        <taxon>Eukaryota</taxon>
        <taxon>Fungi</taxon>
        <taxon>Dikarya</taxon>
        <taxon>Ascomycota</taxon>
        <taxon>Pezizomycotina</taxon>
        <taxon>Sordariomycetes</taxon>
        <taxon>Hypocreomycetidae</taxon>
        <taxon>Hypocreales</taxon>
        <taxon>Hypocreaceae</taxon>
        <taxon>Trichoderma</taxon>
    </lineage>
</organism>
<keyword evidence="2" id="KW-1185">Reference proteome</keyword>
<reference evidence="1 2" key="1">
    <citation type="journal article" date="2018" name="PLoS Pathog.">
        <title>Evolution of structural diversity of trichothecenes, a family of toxins produced by plant pathogenic and entomopathogenic fungi.</title>
        <authorList>
            <person name="Proctor R.H."/>
            <person name="McCormick S.P."/>
            <person name="Kim H.S."/>
            <person name="Cardoza R.E."/>
            <person name="Stanley A.M."/>
            <person name="Lindo L."/>
            <person name="Kelly A."/>
            <person name="Brown D.W."/>
            <person name="Lee T."/>
            <person name="Vaughan M.M."/>
            <person name="Alexander N.J."/>
            <person name="Busman M."/>
            <person name="Gutierrez S."/>
        </authorList>
    </citation>
    <scope>NUCLEOTIDE SEQUENCE [LARGE SCALE GENOMIC DNA]</scope>
    <source>
        <strain evidence="1 2">IBT 40837</strain>
    </source>
</reference>
<dbReference type="Proteomes" id="UP000266272">
    <property type="component" value="Unassembled WGS sequence"/>
</dbReference>
<dbReference type="AlphaFoldDB" id="A0A395NR99"/>
<sequence length="324" mass="37004">MVLGGLRRSRSLESLRKDLFHIITNTTEGIHFLSGSTILEDKDADKKLLAVLCPQEEFKATDTGIAHMSKLFIQCNKWLPVVEERDSDLYWAVVASSTSQIQGIELPPKMAKSLAFSLLRARQRWILRQAEPESSKSAIKTHFIAGLQRLLEQFEQQDKNPAIRLSREDREWKLTDREIRDACKARPMGPGKRMSRGRIALSFNSPHKLYPIGQISGAHQLETNHLGMVDSSVEKITPTEAVQALISRRLVEWFQQVYKQPYASCSPILLDDQVQIKLDERAWLQEGLSPEHHRAAQESSNSGRSVQRKRPFFIYEEALFERGS</sequence>
<name>A0A395NR99_TRIAR</name>
<accession>A0A395NR99</accession>
<evidence type="ECO:0000313" key="1">
    <source>
        <dbReference type="EMBL" id="RFU78505.1"/>
    </source>
</evidence>
<dbReference type="EMBL" id="PXOA01000209">
    <property type="protein sequence ID" value="RFU78505.1"/>
    <property type="molecule type" value="Genomic_DNA"/>
</dbReference>
<comment type="caution">
    <text evidence="1">The sequence shown here is derived from an EMBL/GenBank/DDBJ whole genome shotgun (WGS) entry which is preliminary data.</text>
</comment>
<dbReference type="OrthoDB" id="4895274at2759"/>
<evidence type="ECO:0000313" key="2">
    <source>
        <dbReference type="Proteomes" id="UP000266272"/>
    </source>
</evidence>
<proteinExistence type="predicted"/>
<gene>
    <name evidence="1" type="ORF">TARUN_3752</name>
</gene>